<dbReference type="InterPro" id="IPR016181">
    <property type="entry name" value="Acyl_CoA_acyltransferase"/>
</dbReference>
<evidence type="ECO:0000313" key="2">
    <source>
        <dbReference type="EMBL" id="KAA5533479.1"/>
    </source>
</evidence>
<dbReference type="PANTHER" id="PTHR43441">
    <property type="entry name" value="RIBOSOMAL-PROTEIN-SERINE ACETYLTRANSFERASE"/>
    <property type="match status" value="1"/>
</dbReference>
<evidence type="ECO:0000313" key="3">
    <source>
        <dbReference type="Proteomes" id="UP000323632"/>
    </source>
</evidence>
<proteinExistence type="predicted"/>
<dbReference type="InterPro" id="IPR051908">
    <property type="entry name" value="Ribosomal_N-acetyltransferase"/>
</dbReference>
<gene>
    <name evidence="2" type="ORF">F0919_13135</name>
</gene>
<dbReference type="Pfam" id="PF13302">
    <property type="entry name" value="Acetyltransf_3"/>
    <property type="match status" value="1"/>
</dbReference>
<organism evidence="2 3">
    <name type="scientific">Taibaiella lutea</name>
    <dbReference type="NCBI Taxonomy" id="2608001"/>
    <lineage>
        <taxon>Bacteria</taxon>
        <taxon>Pseudomonadati</taxon>
        <taxon>Bacteroidota</taxon>
        <taxon>Chitinophagia</taxon>
        <taxon>Chitinophagales</taxon>
        <taxon>Chitinophagaceae</taxon>
        <taxon>Taibaiella</taxon>
    </lineage>
</organism>
<feature type="domain" description="N-acetyltransferase" evidence="1">
    <location>
        <begin position="8"/>
        <end position="165"/>
    </location>
</feature>
<keyword evidence="2" id="KW-0808">Transferase</keyword>
<dbReference type="GO" id="GO:0008999">
    <property type="term" value="F:protein-N-terminal-alanine acetyltransferase activity"/>
    <property type="evidence" value="ECO:0007669"/>
    <property type="project" value="TreeGrafter"/>
</dbReference>
<keyword evidence="3" id="KW-1185">Reference proteome</keyword>
<protein>
    <submittedName>
        <fullName evidence="2">GNAT family N-acetyltransferase</fullName>
    </submittedName>
</protein>
<dbReference type="SUPFAM" id="SSF55729">
    <property type="entry name" value="Acyl-CoA N-acyltransferases (Nat)"/>
    <property type="match status" value="1"/>
</dbReference>
<name>A0A5M6CK36_9BACT</name>
<dbReference type="EMBL" id="VWSH01000003">
    <property type="protein sequence ID" value="KAA5533479.1"/>
    <property type="molecule type" value="Genomic_DNA"/>
</dbReference>
<dbReference type="RefSeq" id="WP_150033226.1">
    <property type="nucleotide sequence ID" value="NZ_VWSH01000003.1"/>
</dbReference>
<dbReference type="Proteomes" id="UP000323632">
    <property type="component" value="Unassembled WGS sequence"/>
</dbReference>
<dbReference type="Gene3D" id="3.40.630.30">
    <property type="match status" value="1"/>
</dbReference>
<dbReference type="GO" id="GO:0005737">
    <property type="term" value="C:cytoplasm"/>
    <property type="evidence" value="ECO:0007669"/>
    <property type="project" value="TreeGrafter"/>
</dbReference>
<comment type="caution">
    <text evidence="2">The sequence shown here is derived from an EMBL/GenBank/DDBJ whole genome shotgun (WGS) entry which is preliminary data.</text>
</comment>
<dbReference type="GO" id="GO:1990189">
    <property type="term" value="F:protein N-terminal-serine acetyltransferase activity"/>
    <property type="evidence" value="ECO:0007669"/>
    <property type="project" value="TreeGrafter"/>
</dbReference>
<reference evidence="2 3" key="1">
    <citation type="submission" date="2019-09" db="EMBL/GenBank/DDBJ databases">
        <title>Genome sequence and assembly of Taibaiella sp.</title>
        <authorList>
            <person name="Chhetri G."/>
        </authorList>
    </citation>
    <scope>NUCLEOTIDE SEQUENCE [LARGE SCALE GENOMIC DNA]</scope>
    <source>
        <strain evidence="2 3">KVB11</strain>
    </source>
</reference>
<dbReference type="AlphaFoldDB" id="A0A5M6CK36"/>
<evidence type="ECO:0000259" key="1">
    <source>
        <dbReference type="PROSITE" id="PS51186"/>
    </source>
</evidence>
<dbReference type="InterPro" id="IPR000182">
    <property type="entry name" value="GNAT_dom"/>
</dbReference>
<sequence length="189" mass="22086">MLTVSPEIELRNYREENAEELFALIEANRPYLRPWLTWIDRTQKVEHSLDFIHSGLQDQHDQKSLFLGIFKNEKLIGGIGMHDWNHTVRRAEIGYWLAKEETGKGILHQCATTFITFLFEKLQLNKITLHYFPANEKSAAVAKRLGFKVEGWLREQIVFNGQLQDIIVNGLLRKEWQQSINNKDIIGVK</sequence>
<dbReference type="PANTHER" id="PTHR43441:SF11">
    <property type="entry name" value="RIBOSOMAL-PROTEIN-SERINE ACETYLTRANSFERASE"/>
    <property type="match status" value="1"/>
</dbReference>
<dbReference type="PROSITE" id="PS51186">
    <property type="entry name" value="GNAT"/>
    <property type="match status" value="1"/>
</dbReference>
<accession>A0A5M6CK36</accession>